<dbReference type="AlphaFoldDB" id="A0A0H5QZU8"/>
<organism evidence="4">
    <name type="scientific">Spongospora subterranea</name>
    <dbReference type="NCBI Taxonomy" id="70186"/>
    <lineage>
        <taxon>Eukaryota</taxon>
        <taxon>Sar</taxon>
        <taxon>Rhizaria</taxon>
        <taxon>Endomyxa</taxon>
        <taxon>Phytomyxea</taxon>
        <taxon>Plasmodiophorida</taxon>
        <taxon>Plasmodiophoridae</taxon>
        <taxon>Spongospora</taxon>
    </lineage>
</organism>
<dbReference type="PANTHER" id="PTHR13375">
    <property type="entry name" value="FMS INTERACTING PROTEIN"/>
    <property type="match status" value="1"/>
</dbReference>
<evidence type="ECO:0000256" key="1">
    <source>
        <dbReference type="ARBA" id="ARBA00004123"/>
    </source>
</evidence>
<protein>
    <recommendedName>
        <fullName evidence="5">THO complex subunit 5</fullName>
    </recommendedName>
</protein>
<comment type="subcellular location">
    <subcellularLocation>
        <location evidence="1">Nucleus</location>
    </subcellularLocation>
</comment>
<evidence type="ECO:0008006" key="5">
    <source>
        <dbReference type="Google" id="ProtNLM"/>
    </source>
</evidence>
<dbReference type="PANTHER" id="PTHR13375:SF3">
    <property type="entry name" value="THO COMPLEX SUBUNIT 5 HOMOLOG"/>
    <property type="match status" value="1"/>
</dbReference>
<dbReference type="EMBL" id="HACM01006983">
    <property type="protein sequence ID" value="CRZ07425.1"/>
    <property type="molecule type" value="Transcribed_RNA"/>
</dbReference>
<evidence type="ECO:0000313" key="4">
    <source>
        <dbReference type="EMBL" id="CRZ07425.1"/>
    </source>
</evidence>
<dbReference type="Pfam" id="PF09766">
    <property type="entry name" value="FmiP_Thoc5"/>
    <property type="match status" value="2"/>
</dbReference>
<dbReference type="GO" id="GO:0006406">
    <property type="term" value="P:mRNA export from nucleus"/>
    <property type="evidence" value="ECO:0007669"/>
    <property type="project" value="TreeGrafter"/>
</dbReference>
<comment type="similarity">
    <text evidence="2">Belongs to the THOC5 family.</text>
</comment>
<dbReference type="GO" id="GO:0000445">
    <property type="term" value="C:THO complex part of transcription export complex"/>
    <property type="evidence" value="ECO:0007669"/>
    <property type="project" value="TreeGrafter"/>
</dbReference>
<reference evidence="4" key="1">
    <citation type="submission" date="2015-04" db="EMBL/GenBank/DDBJ databases">
        <title>The genome sequence of the plant pathogenic Rhizarian Plasmodiophora brassicae reveals insights in its biotrophic life cycle and the origin of chitin synthesis.</title>
        <authorList>
            <person name="Schwelm A."/>
            <person name="Fogelqvist J."/>
            <person name="Knaust A."/>
            <person name="Julke S."/>
            <person name="Lilja T."/>
            <person name="Dhandapani V."/>
            <person name="Bonilla-Rosso G."/>
            <person name="Karlsson M."/>
            <person name="Shevchenko A."/>
            <person name="Choi S.R."/>
            <person name="Kim H.G."/>
            <person name="Park J.Y."/>
            <person name="Lim Y.P."/>
            <person name="Ludwig-Muller J."/>
            <person name="Dixelius C."/>
        </authorList>
    </citation>
    <scope>NUCLEOTIDE SEQUENCE</scope>
    <source>
        <tissue evidence="4">Potato root galls</tissue>
    </source>
</reference>
<accession>A0A0H5QZU8</accession>
<evidence type="ECO:0000256" key="2">
    <source>
        <dbReference type="ARBA" id="ARBA00008044"/>
    </source>
</evidence>
<sequence length="561" mass="62834">CTLGTVRWRIVPSSGSAHCRDAQALVQNLTMADISSLNVEPPPTLSLLTTALSDLRASDPSMHDHRVLLLSEIKRLHRELNMHMERTYNNTFAAKLSLDALALQYQSLLREKEYVLKEMHICREGIKYVQHDLVELDEFMTNAPEALRTQEIVEDPHRLHLSRLVFERQQRLAMTETLKALRQKKQALITSNNEKQALLKSVGSHLDKILAASAPLRKQIGLPRTVLIPDAKLSTLSEPLYTLMVSLSSYSSAFSDSLVDSRIEENVSPFSVTCDSINFVCDPAAIHVTIKDASIASGLDLSFSSATPGPVVFVRGGGELLVDLYPQDSGNTFPNSMELITDVPARMKDFAAVGVPYRWAQSICGIHNHIGPIPLIRNVVSLIRERMRSHVQLQRHIAALEAGEIKIPVNVANRFPLAAVCRLSSFRATQSPRLFEAVFEHPYGNTSMAAFIDLLWNHPVRSPSARIVIESKDPTVAHDNVAFLIESEIKRYFKANTTVQSVSLPIFVRFLQMCLDISMSAIFPSTNGDARLFLRARRGRDRRIPFEFDSDIKCFCHNFNS</sequence>
<name>A0A0H5QZU8_9EUKA</name>
<keyword evidence="3" id="KW-0539">Nucleus</keyword>
<dbReference type="GO" id="GO:0003729">
    <property type="term" value="F:mRNA binding"/>
    <property type="evidence" value="ECO:0007669"/>
    <property type="project" value="TreeGrafter"/>
</dbReference>
<dbReference type="InterPro" id="IPR019163">
    <property type="entry name" value="THO_Thoc5"/>
</dbReference>
<feature type="non-terminal residue" evidence="4">
    <location>
        <position position="1"/>
    </location>
</feature>
<proteinExistence type="inferred from homology"/>
<evidence type="ECO:0000256" key="3">
    <source>
        <dbReference type="ARBA" id="ARBA00023242"/>
    </source>
</evidence>